<gene>
    <name evidence="2" type="ORF">GGR34_003018</name>
</gene>
<proteinExistence type="predicted"/>
<comment type="caution">
    <text evidence="2">The sequence shown here is derived from an EMBL/GenBank/DDBJ whole genome shotgun (WGS) entry which is preliminary data.</text>
</comment>
<sequence length="140" mass="16299">MTVTEYRKDGDFIGAVLFFLLMLAALELIYWLYWLKANTSEFADRFKIWLGKQQNRTTQDQSYPNVPLFIALAIAAIFIGLAVVLHITFPESCDPESRKWLFRVAICKQPLRFVMYSVEVGGMMVLGLAYLMIAYRSWRR</sequence>
<feature type="transmembrane region" description="Helical" evidence="1">
    <location>
        <begin position="110"/>
        <end position="133"/>
    </location>
</feature>
<evidence type="ECO:0000313" key="3">
    <source>
        <dbReference type="Proteomes" id="UP000519439"/>
    </source>
</evidence>
<keyword evidence="3" id="KW-1185">Reference proteome</keyword>
<reference evidence="2 3" key="1">
    <citation type="submission" date="2020-08" db="EMBL/GenBank/DDBJ databases">
        <title>Genomic Encyclopedia of Type Strains, Phase IV (KMG-IV): sequencing the most valuable type-strain genomes for metagenomic binning, comparative biology and taxonomic classification.</title>
        <authorList>
            <person name="Goeker M."/>
        </authorList>
    </citation>
    <scope>NUCLEOTIDE SEQUENCE [LARGE SCALE GENOMIC DNA]</scope>
    <source>
        <strain evidence="2 3">DSM 15743</strain>
    </source>
</reference>
<feature type="transmembrane region" description="Helical" evidence="1">
    <location>
        <begin position="68"/>
        <end position="89"/>
    </location>
</feature>
<dbReference type="EMBL" id="JACIDC010000010">
    <property type="protein sequence ID" value="MBB4041348.1"/>
    <property type="molecule type" value="Genomic_DNA"/>
</dbReference>
<keyword evidence="1" id="KW-0812">Transmembrane</keyword>
<evidence type="ECO:0000256" key="1">
    <source>
        <dbReference type="SAM" id="Phobius"/>
    </source>
</evidence>
<keyword evidence="1" id="KW-0472">Membrane</keyword>
<feature type="transmembrane region" description="Helical" evidence="1">
    <location>
        <begin position="12"/>
        <end position="33"/>
    </location>
</feature>
<dbReference type="Proteomes" id="UP000519439">
    <property type="component" value="Unassembled WGS sequence"/>
</dbReference>
<evidence type="ECO:0000313" key="2">
    <source>
        <dbReference type="EMBL" id="MBB4041348.1"/>
    </source>
</evidence>
<dbReference type="RefSeq" id="WP_154664219.1">
    <property type="nucleotide sequence ID" value="NZ_JACIDC010000010.1"/>
</dbReference>
<keyword evidence="1" id="KW-1133">Transmembrane helix</keyword>
<protein>
    <submittedName>
        <fullName evidence="2">Uncharacterized protein</fullName>
    </submittedName>
</protein>
<name>A0A7W6IH45_9HYPH</name>
<accession>A0A7W6IH45</accession>
<dbReference type="AlphaFoldDB" id="A0A7W6IH45"/>
<organism evidence="2 3">
    <name type="scientific">Microvirga flocculans</name>
    <dbReference type="NCBI Taxonomy" id="217168"/>
    <lineage>
        <taxon>Bacteria</taxon>
        <taxon>Pseudomonadati</taxon>
        <taxon>Pseudomonadota</taxon>
        <taxon>Alphaproteobacteria</taxon>
        <taxon>Hyphomicrobiales</taxon>
        <taxon>Methylobacteriaceae</taxon>
        <taxon>Microvirga</taxon>
    </lineage>
</organism>